<evidence type="ECO:0000256" key="2">
    <source>
        <dbReference type="ARBA" id="ARBA00005992"/>
    </source>
</evidence>
<evidence type="ECO:0000313" key="10">
    <source>
        <dbReference type="Proteomes" id="UP000186141"/>
    </source>
</evidence>
<evidence type="ECO:0000259" key="8">
    <source>
        <dbReference type="PROSITE" id="PS52029"/>
    </source>
</evidence>
<proteinExistence type="inferred from homology"/>
<dbReference type="AlphaFoldDB" id="A0A1N7QDZ4"/>
<organism evidence="9 10">
    <name type="scientific">Gemmobacter megaterium</name>
    <dbReference type="NCBI Taxonomy" id="1086013"/>
    <lineage>
        <taxon>Bacteria</taxon>
        <taxon>Pseudomonadati</taxon>
        <taxon>Pseudomonadota</taxon>
        <taxon>Alphaproteobacteria</taxon>
        <taxon>Rhodobacterales</taxon>
        <taxon>Paracoccaceae</taxon>
        <taxon>Gemmobacter</taxon>
    </lineage>
</organism>
<name>A0A1N7QDZ4_9RHOB</name>
<dbReference type="GO" id="GO:0016740">
    <property type="term" value="F:transferase activity"/>
    <property type="evidence" value="ECO:0007669"/>
    <property type="project" value="UniProtKB-KW"/>
</dbReference>
<dbReference type="GO" id="GO:0009252">
    <property type="term" value="P:peptidoglycan biosynthetic process"/>
    <property type="evidence" value="ECO:0007669"/>
    <property type="project" value="UniProtKB-UniPathway"/>
</dbReference>
<feature type="active site" description="Nucleophile" evidence="7">
    <location>
        <position position="144"/>
    </location>
</feature>
<dbReference type="InterPro" id="IPR038063">
    <property type="entry name" value="Transpep_catalytic_dom"/>
</dbReference>
<keyword evidence="6 7" id="KW-0961">Cell wall biogenesis/degradation</keyword>
<dbReference type="STRING" id="1086013.SAMN05421774_10981"/>
<dbReference type="UniPathway" id="UPA00219"/>
<evidence type="ECO:0000256" key="7">
    <source>
        <dbReference type="PROSITE-ProRule" id="PRU01373"/>
    </source>
</evidence>
<feature type="active site" description="Proton donor/acceptor" evidence="7">
    <location>
        <position position="132"/>
    </location>
</feature>
<evidence type="ECO:0000256" key="1">
    <source>
        <dbReference type="ARBA" id="ARBA00004752"/>
    </source>
</evidence>
<dbReference type="PANTHER" id="PTHR38589">
    <property type="entry name" value="BLR0621 PROTEIN"/>
    <property type="match status" value="1"/>
</dbReference>
<keyword evidence="10" id="KW-1185">Reference proteome</keyword>
<evidence type="ECO:0000313" key="9">
    <source>
        <dbReference type="EMBL" id="SIT21024.1"/>
    </source>
</evidence>
<feature type="domain" description="L,D-TPase catalytic" evidence="8">
    <location>
        <begin position="1"/>
        <end position="168"/>
    </location>
</feature>
<dbReference type="PANTHER" id="PTHR38589:SF1">
    <property type="entry name" value="BLR0621 PROTEIN"/>
    <property type="match status" value="1"/>
</dbReference>
<reference evidence="9 10" key="1">
    <citation type="submission" date="2017-01" db="EMBL/GenBank/DDBJ databases">
        <authorList>
            <person name="Mah S.A."/>
            <person name="Swanson W.J."/>
            <person name="Moy G.W."/>
            <person name="Vacquier V.D."/>
        </authorList>
    </citation>
    <scope>NUCLEOTIDE SEQUENCE [LARGE SCALE GENOMIC DNA]</scope>
    <source>
        <strain evidence="9 10">DSM 26375</strain>
    </source>
</reference>
<dbReference type="EMBL" id="FTOT01000009">
    <property type="protein sequence ID" value="SIT21024.1"/>
    <property type="molecule type" value="Genomic_DNA"/>
</dbReference>
<dbReference type="InterPro" id="IPR005490">
    <property type="entry name" value="LD_TPept_cat_dom"/>
</dbReference>
<dbReference type="GO" id="GO:0071555">
    <property type="term" value="P:cell wall organization"/>
    <property type="evidence" value="ECO:0007669"/>
    <property type="project" value="UniProtKB-UniRule"/>
</dbReference>
<evidence type="ECO:0000256" key="5">
    <source>
        <dbReference type="ARBA" id="ARBA00022984"/>
    </source>
</evidence>
<dbReference type="GO" id="GO:0008360">
    <property type="term" value="P:regulation of cell shape"/>
    <property type="evidence" value="ECO:0007669"/>
    <property type="project" value="UniProtKB-UniRule"/>
</dbReference>
<sequence>MIARATDIVVTPMGARFMGQLYPCTVGRGGVVDAGIKREGDGGTPTGIHAIGPILYRPDRIACPVPGAYPIGPGDLWSDAAGDAAYNQLVRAPYRHSHEVLRRADPMYDLVVVTGWNWPVAEAGRGSAIFIHQWRRPGAPTAGCIGFSRENLHRIVRRLAPDSRLVVLPR</sequence>
<keyword evidence="3" id="KW-0808">Transferase</keyword>
<dbReference type="Proteomes" id="UP000186141">
    <property type="component" value="Unassembled WGS sequence"/>
</dbReference>
<dbReference type="OrthoDB" id="9804204at2"/>
<dbReference type="GO" id="GO:0004180">
    <property type="term" value="F:carboxypeptidase activity"/>
    <property type="evidence" value="ECO:0007669"/>
    <property type="project" value="UniProtKB-ARBA"/>
</dbReference>
<dbReference type="Pfam" id="PF03734">
    <property type="entry name" value="YkuD"/>
    <property type="match status" value="1"/>
</dbReference>
<keyword evidence="5 7" id="KW-0573">Peptidoglycan synthesis</keyword>
<evidence type="ECO:0000256" key="3">
    <source>
        <dbReference type="ARBA" id="ARBA00022679"/>
    </source>
</evidence>
<comment type="similarity">
    <text evidence="2">Belongs to the YkuD family.</text>
</comment>
<dbReference type="RefSeq" id="WP_076533742.1">
    <property type="nucleotide sequence ID" value="NZ_BMEH01000009.1"/>
</dbReference>
<gene>
    <name evidence="9" type="ORF">SAMN05421774_10981</name>
</gene>
<keyword evidence="4 7" id="KW-0133">Cell shape</keyword>
<dbReference type="PROSITE" id="PS52029">
    <property type="entry name" value="LD_TPASE"/>
    <property type="match status" value="1"/>
</dbReference>
<protein>
    <submittedName>
        <fullName evidence="9">L,D-peptidoglycan transpeptidase YkuD, ErfK/YbiS/YcfS/YnhG family</fullName>
    </submittedName>
</protein>
<dbReference type="SUPFAM" id="SSF141523">
    <property type="entry name" value="L,D-transpeptidase catalytic domain-like"/>
    <property type="match status" value="1"/>
</dbReference>
<evidence type="ECO:0000256" key="4">
    <source>
        <dbReference type="ARBA" id="ARBA00022960"/>
    </source>
</evidence>
<accession>A0A1N7QDZ4</accession>
<evidence type="ECO:0000256" key="6">
    <source>
        <dbReference type="ARBA" id="ARBA00023316"/>
    </source>
</evidence>
<comment type="pathway">
    <text evidence="1 7">Cell wall biogenesis; peptidoglycan biosynthesis.</text>
</comment>